<dbReference type="GO" id="GO:0003729">
    <property type="term" value="F:mRNA binding"/>
    <property type="evidence" value="ECO:0007669"/>
    <property type="project" value="TreeGrafter"/>
</dbReference>
<dbReference type="PANTHER" id="PTHR19965">
    <property type="entry name" value="RNA AND EXPORT FACTOR BINDING PROTEIN"/>
    <property type="match status" value="1"/>
</dbReference>
<dbReference type="InterPro" id="IPR000504">
    <property type="entry name" value="RRM_dom"/>
</dbReference>
<name>A0A9W7YB78_9FUNG</name>
<dbReference type="Gene3D" id="3.30.70.330">
    <property type="match status" value="1"/>
</dbReference>
<keyword evidence="1 2" id="KW-0694">RNA-binding</keyword>
<evidence type="ECO:0000313" key="5">
    <source>
        <dbReference type="EMBL" id="KAJ1735042.1"/>
    </source>
</evidence>
<dbReference type="EMBL" id="JANBOI010000044">
    <property type="protein sequence ID" value="KAJ1735042.1"/>
    <property type="molecule type" value="Genomic_DNA"/>
</dbReference>
<feature type="compositionally biased region" description="Basic and acidic residues" evidence="3">
    <location>
        <begin position="57"/>
        <end position="73"/>
    </location>
</feature>
<evidence type="ECO:0000259" key="4">
    <source>
        <dbReference type="PROSITE" id="PS50102"/>
    </source>
</evidence>
<feature type="region of interest" description="Disordered" evidence="3">
    <location>
        <begin position="257"/>
        <end position="335"/>
    </location>
</feature>
<dbReference type="InterPro" id="IPR051229">
    <property type="entry name" value="ALYREF_mRNA_export"/>
</dbReference>
<dbReference type="SUPFAM" id="SSF54928">
    <property type="entry name" value="RNA-binding domain, RBD"/>
    <property type="match status" value="1"/>
</dbReference>
<evidence type="ECO:0000313" key="6">
    <source>
        <dbReference type="Proteomes" id="UP001143981"/>
    </source>
</evidence>
<dbReference type="AlphaFoldDB" id="A0A9W7YB78"/>
<feature type="compositionally biased region" description="Basic and acidic residues" evidence="3">
    <location>
        <begin position="1"/>
        <end position="24"/>
    </location>
</feature>
<dbReference type="InterPro" id="IPR025715">
    <property type="entry name" value="FoP_C"/>
</dbReference>
<dbReference type="CDD" id="cd00590">
    <property type="entry name" value="RRM_SF"/>
    <property type="match status" value="1"/>
</dbReference>
<dbReference type="SMART" id="SM01218">
    <property type="entry name" value="FoP_duplication"/>
    <property type="match status" value="1"/>
</dbReference>
<evidence type="ECO:0000256" key="1">
    <source>
        <dbReference type="ARBA" id="ARBA00022884"/>
    </source>
</evidence>
<dbReference type="GO" id="GO:0006406">
    <property type="term" value="P:mRNA export from nucleus"/>
    <property type="evidence" value="ECO:0007669"/>
    <property type="project" value="TreeGrafter"/>
</dbReference>
<reference evidence="5" key="1">
    <citation type="submission" date="2022-07" db="EMBL/GenBank/DDBJ databases">
        <title>Phylogenomic reconstructions and comparative analyses of Kickxellomycotina fungi.</title>
        <authorList>
            <person name="Reynolds N.K."/>
            <person name="Stajich J.E."/>
            <person name="Barry K."/>
            <person name="Grigoriev I.V."/>
            <person name="Crous P."/>
            <person name="Smith M.E."/>
        </authorList>
    </citation>
    <scope>NUCLEOTIDE SEQUENCE</scope>
    <source>
        <strain evidence="5">BCRC 34381</strain>
    </source>
</reference>
<feature type="compositionally biased region" description="Low complexity" evidence="3">
    <location>
        <begin position="310"/>
        <end position="328"/>
    </location>
</feature>
<feature type="region of interest" description="Disordered" evidence="3">
    <location>
        <begin position="1"/>
        <end position="106"/>
    </location>
</feature>
<dbReference type="Pfam" id="PF13865">
    <property type="entry name" value="FoP_duplication"/>
    <property type="match status" value="1"/>
</dbReference>
<keyword evidence="6" id="KW-1185">Reference proteome</keyword>
<protein>
    <recommendedName>
        <fullName evidence="4">RRM domain-containing protein</fullName>
    </recommendedName>
</protein>
<evidence type="ECO:0000256" key="3">
    <source>
        <dbReference type="SAM" id="MobiDB-lite"/>
    </source>
</evidence>
<accession>A0A9W7YB78</accession>
<dbReference type="GO" id="GO:0005634">
    <property type="term" value="C:nucleus"/>
    <property type="evidence" value="ECO:0007669"/>
    <property type="project" value="TreeGrafter"/>
</dbReference>
<organism evidence="5 6">
    <name type="scientific">Coemansia biformis</name>
    <dbReference type="NCBI Taxonomy" id="1286918"/>
    <lineage>
        <taxon>Eukaryota</taxon>
        <taxon>Fungi</taxon>
        <taxon>Fungi incertae sedis</taxon>
        <taxon>Zoopagomycota</taxon>
        <taxon>Kickxellomycotina</taxon>
        <taxon>Kickxellomycetes</taxon>
        <taxon>Kickxellales</taxon>
        <taxon>Kickxellaceae</taxon>
        <taxon>Coemansia</taxon>
    </lineage>
</organism>
<dbReference type="SMART" id="SM00360">
    <property type="entry name" value="RRM"/>
    <property type="match status" value="1"/>
</dbReference>
<dbReference type="OrthoDB" id="1049195at2759"/>
<dbReference type="Pfam" id="PF00076">
    <property type="entry name" value="RRM_1"/>
    <property type="match status" value="1"/>
</dbReference>
<sequence>MEANLDRALDDIITDGRQRGDRQPRNGRGSGRNSPYSRDNNTSKGRSGGDGGPRGRWAHDKFGEARSINDRLGRRQSPSPSSGGRRRNQARQQHHDAGESARGITIARRTRDTAPYADMRVVWVTDLPHEYTSEKIENMFRDAGRIDSIRMAIDNQGRFVGKAEIFYRDADDARNAIQVFDGEMLYTTDSAGQVSMRVAYSSPSNSEYIDTLRHENSLPAPRAVPLESRLGGYNASAMAAYAMSSVVPMFVTVPVGQAKGGGGGGRRNRGGGDANREGSRRQGGGRGHRTGDDSGARPTAEDLDAEMDAYMHAAQAAKGAARAEQADAPGEMDTE</sequence>
<proteinExistence type="predicted"/>
<evidence type="ECO:0000256" key="2">
    <source>
        <dbReference type="PROSITE-ProRule" id="PRU00176"/>
    </source>
</evidence>
<dbReference type="PROSITE" id="PS50102">
    <property type="entry name" value="RRM"/>
    <property type="match status" value="1"/>
</dbReference>
<comment type="caution">
    <text evidence="5">The sequence shown here is derived from an EMBL/GenBank/DDBJ whole genome shotgun (WGS) entry which is preliminary data.</text>
</comment>
<dbReference type="InterPro" id="IPR035979">
    <property type="entry name" value="RBD_domain_sf"/>
</dbReference>
<dbReference type="PANTHER" id="PTHR19965:SF82">
    <property type="entry name" value="THO COMPLEX SUBUNIT 4"/>
    <property type="match status" value="1"/>
</dbReference>
<dbReference type="InterPro" id="IPR012677">
    <property type="entry name" value="Nucleotide-bd_a/b_plait_sf"/>
</dbReference>
<dbReference type="Proteomes" id="UP001143981">
    <property type="component" value="Unassembled WGS sequence"/>
</dbReference>
<feature type="domain" description="RRM" evidence="4">
    <location>
        <begin position="120"/>
        <end position="203"/>
    </location>
</feature>
<feature type="compositionally biased region" description="Polar residues" evidence="3">
    <location>
        <begin position="31"/>
        <end position="44"/>
    </location>
</feature>
<gene>
    <name evidence="5" type="ORF">LPJ61_000762</name>
</gene>